<name>A0ABW8W6V5_9PSED</name>
<gene>
    <name evidence="1" type="ORF">ACJ8NA_11760</name>
</gene>
<evidence type="ECO:0000313" key="2">
    <source>
        <dbReference type="Proteomes" id="UP001628646"/>
    </source>
</evidence>
<keyword evidence="2" id="KW-1185">Reference proteome</keyword>
<dbReference type="Proteomes" id="UP001628646">
    <property type="component" value="Unassembled WGS sequence"/>
</dbReference>
<proteinExistence type="predicted"/>
<dbReference type="EMBL" id="JBJNUY010000004">
    <property type="protein sequence ID" value="MFL8999323.1"/>
    <property type="molecule type" value="Genomic_DNA"/>
</dbReference>
<accession>A0ABW8W6V5</accession>
<evidence type="ECO:0000313" key="1">
    <source>
        <dbReference type="EMBL" id="MFL8999323.1"/>
    </source>
</evidence>
<reference evidence="1 2" key="1">
    <citation type="submission" date="2024-12" db="EMBL/GenBank/DDBJ databases">
        <title>Pseudomonas species isolated from Lotus nodules promote plant growth.</title>
        <authorList>
            <person name="Yu Y.-H."/>
            <person name="Kurtenbach J."/>
            <person name="Crosbie D."/>
            <person name="Brachmann A."/>
            <person name="Marin M."/>
        </authorList>
    </citation>
    <scope>NUCLEOTIDE SEQUENCE [LARGE SCALE GENOMIC DNA]</scope>
    <source>
        <strain evidence="1 2">PLb11B</strain>
    </source>
</reference>
<sequence>MTFFERVLSDRHFQHDDEDGPHKHLITTAEVYFADLQKMVPLGVTPKNKNSIGIVVHFRCYDDYYNLQILSESYYNNYFSKSTQGFLGALPAAGDTTSFNLLNDSFKIVTLDDFDSDNLTVYLQARNAGLIKKTLWGGEVNRYCFHDQIGHQVSFKLQILERNVATPQSTTPYT</sequence>
<comment type="caution">
    <text evidence="1">The sequence shown here is derived from an EMBL/GenBank/DDBJ whole genome shotgun (WGS) entry which is preliminary data.</text>
</comment>
<dbReference type="RefSeq" id="WP_407802430.1">
    <property type="nucleotide sequence ID" value="NZ_JBJNUX010000026.1"/>
</dbReference>
<organism evidence="1 2">
    <name type="scientific">Pseudomonas azerbaijanorientalis</name>
    <dbReference type="NCBI Taxonomy" id="2842350"/>
    <lineage>
        <taxon>Bacteria</taxon>
        <taxon>Pseudomonadati</taxon>
        <taxon>Pseudomonadota</taxon>
        <taxon>Gammaproteobacteria</taxon>
        <taxon>Pseudomonadales</taxon>
        <taxon>Pseudomonadaceae</taxon>
        <taxon>Pseudomonas</taxon>
    </lineage>
</organism>
<protein>
    <submittedName>
        <fullName evidence="1">Uncharacterized protein</fullName>
    </submittedName>
</protein>